<keyword evidence="3" id="KW-0812">Transmembrane</keyword>
<name>A0AA47N2J5_MERPO</name>
<keyword evidence="1" id="KW-0862">Zinc</keyword>
<evidence type="ECO:0000256" key="3">
    <source>
        <dbReference type="SAM" id="Phobius"/>
    </source>
</evidence>
<feature type="domain" description="C2H2-type" evidence="4">
    <location>
        <begin position="3"/>
        <end position="27"/>
    </location>
</feature>
<keyword evidence="3" id="KW-0472">Membrane</keyword>
<dbReference type="EMBL" id="JAOPHQ010001388">
    <property type="protein sequence ID" value="KAK0151223.1"/>
    <property type="molecule type" value="Genomic_DNA"/>
</dbReference>
<feature type="transmembrane region" description="Helical" evidence="3">
    <location>
        <begin position="1697"/>
        <end position="1718"/>
    </location>
</feature>
<keyword evidence="3" id="KW-1133">Transmembrane helix</keyword>
<dbReference type="SMART" id="SM00355">
    <property type="entry name" value="ZnF_C2H2"/>
    <property type="match status" value="4"/>
</dbReference>
<sequence>MIWNCKLCTASFSSRIELLRHYRLQHSHYSRISPLPCLYTDCICTFQTLSALSTHLSRYHTAQPISCTEQSQGPVVFKCPLCTYQQPFSQENVFSHLRKHLKNRETVTCPYKDCSYRTNVYSSFNSHKSREHQGGIASDFQIDIVSKRHYTLHASISEEASDLHEECPGASREVEEDDQSDTGSLRNQLKKNVSSLFLKMQAILHVSNTATQEIVDNLNQIFSLSEPLIKEAVSDVLQRNGHSIAEPTLSEVVAAVMDCNVLSTSTCKGAELSSCKRRKTFIERNYPCVMPVEYQLEEPGHTSMYVPILSMIQELFKNTDILSKITETNTASDQYVSCANGSHFLENELLSTGDLNLPLMLYTDDLEICNPLGTSRKIHKFCALYWVLANVPPKYRSALHAIQLAILVKVTDVRKYGYAAVLAPLLHDIRTLEKDGVFIERVGQNVKGTVFCVSADNLAAHGLGGFVESFRTGHVCRFCVGSVEQFQVAEVREGKFPQRTKASHDLHVQTVQESDTLSSHFGVKGGCALQESLSYFHTITGFPPDTLHDLLEGIVPMELSLCIKEMIRLKYFTLEYLNNKITSFPYQHTDKVDRPQPLPKTFLSRGTIGGNGHENATLLRLLPLLVGSVVPEGDETWAVLMELKEVVELALCPSFTNETLDYFECKISDHRQALVEVFPEVRLRPKHHFVEHYPALVKCFGPLLHVWTMRFEAKHRFFKRVVHDAQNFKNILKTMAIRHQHMMAYHLAAPSFFRPKTQASSIESVLVSVLPEVAQVHIRGQTTSDTIYKTSNVTVDGTDYVCGMFLSVGVSGGLSTFSKIEQIFLVNHNVSFLCSDYDSWYVEHLRSYELTTANTSLSIHLQSGLNDTVPLSAYKIDGSLLLTPKRFIQARKLKLSSRPTSVDALVNILKEQLDIDFDFDLLYEDPDFDGKLTSLKDIDELPQKAVVHISLSQDSSSIASTVLLSDVSTPERLSGWPTDPFPIPTFAFDVELKLRDGNAEYEKNHTPIKMTRDLKHDILEKLASTIYGFKAYASDKDIGMAAEALVAKHPCLKEAGSETGWNGWKYSLKFKMGNYRNKLRRAGCQEVAVNAPRRSRSDPEKEPSHFRIKRPKRAEVNFLPNFAQGKDPSSLEELRQTIVEEVKKTVKDLPLIRKMMETTFPLRRQTIVMSCPPVNELMDLWPALKIESELYTEFQRITNQNLPNKFYAELDRHLPRLMTLFRQKASKTGKTADALAAILKLHDEQEIHDVFTKRTTALRALPVYLGEDVSGFFRTCVDESEPELDGVAVGLLTVISDHDAVQSPVHYQPVRVSVVIESHALVSLPRLGEAFLVIFGLIYALHLSYPKALTNTFLFIQKIIFGLEGGKLSAKLQTLKNDLMFFPEPVYHLAVTEAAGGGGGGVGAGVRGGQGGGQGAGRGGDVVFVVVVVRLRGALRVTAPRGARGTSAPAARGAWAPRTIWMSTSEEHTAGDTVPSAWAASGGGEPAGRGGRSLAVPNSRPAMAAGREPEALPPAGVGSRLERLGRLQPRLLHWAFLLHADDHHHRPPGAGLPPLSDRLAGALTFGLVNGALVRGDVKRRFLGALFARRLERRLLVVVRIPARLDQRLDLGLRTSRMRSAFDGGSRLHVLRGEQLEAVVAGGRAPGRRAPLALLRQGAPGAGGPDLEELQAELGLLQLPHAPALPLGPALVAGVAHAAAPLPGLLLLLLLLLLLVRLLRLLQGHRRGPEGGVRRGEDDRRRRGGGLLLLRVEAHRRLLFLCRSIAAAAVRRLIPRGLQLFEPLRRSNITSSIKSRCQVELK</sequence>
<accession>A0AA47N2J5</accession>
<organism evidence="5 6">
    <name type="scientific">Merluccius polli</name>
    <name type="common">Benguela hake</name>
    <name type="synonym">Merluccius cadenati</name>
    <dbReference type="NCBI Taxonomy" id="89951"/>
    <lineage>
        <taxon>Eukaryota</taxon>
        <taxon>Metazoa</taxon>
        <taxon>Chordata</taxon>
        <taxon>Craniata</taxon>
        <taxon>Vertebrata</taxon>
        <taxon>Euteleostomi</taxon>
        <taxon>Actinopterygii</taxon>
        <taxon>Neopterygii</taxon>
        <taxon>Teleostei</taxon>
        <taxon>Neoteleostei</taxon>
        <taxon>Acanthomorphata</taxon>
        <taxon>Zeiogadaria</taxon>
        <taxon>Gadariae</taxon>
        <taxon>Gadiformes</taxon>
        <taxon>Gadoidei</taxon>
        <taxon>Merlucciidae</taxon>
        <taxon>Merluccius</taxon>
    </lineage>
</organism>
<keyword evidence="1" id="KW-0863">Zinc-finger</keyword>
<dbReference type="PANTHER" id="PTHR31025:SF19">
    <property type="entry name" value="SI:CH73-42K18.1-RELATED"/>
    <property type="match status" value="1"/>
</dbReference>
<dbReference type="GO" id="GO:0008270">
    <property type="term" value="F:zinc ion binding"/>
    <property type="evidence" value="ECO:0007669"/>
    <property type="project" value="UniProtKB-KW"/>
</dbReference>
<dbReference type="Proteomes" id="UP001174136">
    <property type="component" value="Unassembled WGS sequence"/>
</dbReference>
<gene>
    <name evidence="5" type="primary">SAMD3_10</name>
    <name evidence="5" type="ORF">N1851_007640</name>
</gene>
<protein>
    <submittedName>
        <fullName evidence="5">Sterile alpha motif domain-containing protein 3</fullName>
    </submittedName>
</protein>
<dbReference type="PROSITE" id="PS50157">
    <property type="entry name" value="ZINC_FINGER_C2H2_2"/>
    <property type="match status" value="1"/>
</dbReference>
<feature type="region of interest" description="Disordered" evidence="2">
    <location>
        <begin position="159"/>
        <end position="184"/>
    </location>
</feature>
<evidence type="ECO:0000256" key="1">
    <source>
        <dbReference type="PROSITE-ProRule" id="PRU00042"/>
    </source>
</evidence>
<keyword evidence="6" id="KW-1185">Reference proteome</keyword>
<comment type="caution">
    <text evidence="5">The sequence shown here is derived from an EMBL/GenBank/DDBJ whole genome shotgun (WGS) entry which is preliminary data.</text>
</comment>
<dbReference type="Gene3D" id="3.30.160.60">
    <property type="entry name" value="Classic Zinc Finger"/>
    <property type="match status" value="1"/>
</dbReference>
<evidence type="ECO:0000313" key="5">
    <source>
        <dbReference type="EMBL" id="KAK0151223.1"/>
    </source>
</evidence>
<reference evidence="5" key="1">
    <citation type="journal article" date="2023" name="Front. Mar. Sci.">
        <title>A new Merluccius polli reference genome to investigate the effects of global change in West African waters.</title>
        <authorList>
            <person name="Mateo J.L."/>
            <person name="Blanco-Fernandez C."/>
            <person name="Garcia-Vazquez E."/>
            <person name="Machado-Schiaffino G."/>
        </authorList>
    </citation>
    <scope>NUCLEOTIDE SEQUENCE</scope>
    <source>
        <strain evidence="5">C29</strain>
        <tissue evidence="5">Fin</tissue>
    </source>
</reference>
<proteinExistence type="predicted"/>
<evidence type="ECO:0000256" key="2">
    <source>
        <dbReference type="SAM" id="MobiDB-lite"/>
    </source>
</evidence>
<dbReference type="PROSITE" id="PS00028">
    <property type="entry name" value="ZINC_FINGER_C2H2_1"/>
    <property type="match status" value="2"/>
</dbReference>
<dbReference type="PANTHER" id="PTHR31025">
    <property type="entry name" value="SI:CH211-196P9.1-RELATED"/>
    <property type="match status" value="1"/>
</dbReference>
<evidence type="ECO:0000313" key="6">
    <source>
        <dbReference type="Proteomes" id="UP001174136"/>
    </source>
</evidence>
<dbReference type="InterPro" id="IPR013087">
    <property type="entry name" value="Znf_C2H2_type"/>
</dbReference>
<evidence type="ECO:0000259" key="4">
    <source>
        <dbReference type="PROSITE" id="PS50157"/>
    </source>
</evidence>
<keyword evidence="1" id="KW-0479">Metal-binding</keyword>